<sequence length="72" mass="8587">MKFIDFDISKAKELFVRNEVYDIMLHNGTVQEDVVLFSFDGENLETIYKFSNLDGDFWETSAVKMYRIKKEH</sequence>
<accession>A0A5A4U2R9</accession>
<dbReference type="EMBL" id="LC494302">
    <property type="protein sequence ID" value="BBM61699.1"/>
    <property type="molecule type" value="Genomic_DNA"/>
</dbReference>
<name>A0A5A4U2R9_9CAUD</name>
<protein>
    <recommendedName>
        <fullName evidence="3">Phage protein</fullName>
    </recommendedName>
</protein>
<evidence type="ECO:0000313" key="2">
    <source>
        <dbReference type="Proteomes" id="UP000321352"/>
    </source>
</evidence>
<dbReference type="Proteomes" id="UP000321352">
    <property type="component" value="Segment"/>
</dbReference>
<reference evidence="1 2" key="1">
    <citation type="submission" date="2019-07" db="EMBL/GenBank/DDBJ databases">
        <title>Whole genome analysis of E. coli Jumbo phage.</title>
        <authorList>
            <person name="Azam A.H."/>
            <person name="Oishi K."/>
            <person name="Miyanaga K."/>
            <person name="Tanji Y."/>
        </authorList>
    </citation>
    <scope>NUCLEOTIDE SEQUENCE [LARGE SCALE GENOMIC DNA]</scope>
    <source>
        <strain evidence="1 2">SP27</strain>
    </source>
</reference>
<gene>
    <name evidence="1" type="ORF">EO157G_1100</name>
</gene>
<organism evidence="1 2">
    <name type="scientific">Escherichia phage SP27</name>
    <dbReference type="NCBI Taxonomy" id="2495557"/>
    <lineage>
        <taxon>Viruses</taxon>
        <taxon>Duplodnaviria</taxon>
        <taxon>Heunggongvirae</taxon>
        <taxon>Uroviricota</taxon>
        <taxon>Caudoviricetes</taxon>
        <taxon>Asteriusvirus</taxon>
        <taxon>Asteriusvirus PBECO4</taxon>
    </lineage>
</organism>
<proteinExistence type="predicted"/>
<evidence type="ECO:0008006" key="3">
    <source>
        <dbReference type="Google" id="ProtNLM"/>
    </source>
</evidence>
<evidence type="ECO:0000313" key="1">
    <source>
        <dbReference type="EMBL" id="BBM61699.1"/>
    </source>
</evidence>